<dbReference type="Proteomes" id="UP001302321">
    <property type="component" value="Unassembled WGS sequence"/>
</dbReference>
<evidence type="ECO:0000256" key="10">
    <source>
        <dbReference type="HAMAP-Rule" id="MF_03152"/>
    </source>
</evidence>
<sequence>MEVQSGNPPKLNAVEGQDENVEMSFFRPPVVRLGAGAALNRALFTKKVDLAAAAIQNPKVISQYRKSLQTSKEILKVERISPIVPHPDEELGAQGRKCILLNPSVKAEEPKTWGPVIQEGIQKEDLTVIPYELTLEYDYWTARDTMESVLPPELHDEIPSGFNVAGHVAHLNLRDSYLPYKKIVADIILDKNSSIRTVINKVDNVGAESEFRTFQYEVLAGEDDLNVSCTENNCNFTFNYAKVYWNSKLESEHTRIINFFEPGEVVCDVMAGIGPFALPAGKRRVFVWANDKNPESFKCLESNIQKNKVQDFVRPFCADGLDFIRQATDEVLAASLKGEKVVITKSGPRPKSKKAEQPTSSGFVPESLRPVIMETYPVPPTISHFVMNLPASAIEFVGSFKGIYQWQENLFAPNTKTLLPLVHVHCFSLKADDERPRIDICERLTKYLGFTMKPGNKDYNLNGEGEVTIHNVRDVAPAKSMYCATFRLPATIAFATRD</sequence>
<keyword evidence="6 10" id="KW-0819">tRNA processing</keyword>
<evidence type="ECO:0000256" key="5">
    <source>
        <dbReference type="ARBA" id="ARBA00022691"/>
    </source>
</evidence>
<comment type="similarity">
    <text evidence="10">Belongs to the TRM5 / TYW2 family.</text>
</comment>
<gene>
    <name evidence="10" type="primary">TRM5</name>
    <name evidence="12" type="ORF">QBC36DRAFT_320137</name>
</gene>
<dbReference type="InterPro" id="IPR056744">
    <property type="entry name" value="TRM5/TYW2-like_N"/>
</dbReference>
<comment type="caution">
    <text evidence="12">The sequence shown here is derived from an EMBL/GenBank/DDBJ whole genome shotgun (WGS) entry which is preliminary data.</text>
</comment>
<keyword evidence="7 10" id="KW-0496">Mitochondrion</keyword>
<dbReference type="FunFam" id="3.30.300.110:FF:000001">
    <property type="entry name" value="tRNA (guanine(37)-N1)-methyltransferase"/>
    <property type="match status" value="1"/>
</dbReference>
<comment type="subcellular location">
    <subcellularLocation>
        <location evidence="10">Mitochondrion matrix</location>
    </subcellularLocation>
    <subcellularLocation>
        <location evidence="10">Nucleus</location>
    </subcellularLocation>
    <subcellularLocation>
        <location evidence="10">Cytoplasm</location>
    </subcellularLocation>
    <text evidence="10">Predominantly in the mitochondria and in the nucleus.</text>
</comment>
<dbReference type="GO" id="GO:0005634">
    <property type="term" value="C:nucleus"/>
    <property type="evidence" value="ECO:0007669"/>
    <property type="project" value="UniProtKB-SubCell"/>
</dbReference>
<evidence type="ECO:0000256" key="2">
    <source>
        <dbReference type="ARBA" id="ARBA00022490"/>
    </source>
</evidence>
<dbReference type="PANTHER" id="PTHR23245:SF36">
    <property type="entry name" value="TRNA (GUANINE(37)-N1)-METHYLTRANSFERASE"/>
    <property type="match status" value="1"/>
</dbReference>
<evidence type="ECO:0000256" key="4">
    <source>
        <dbReference type="ARBA" id="ARBA00022679"/>
    </source>
</evidence>
<keyword evidence="2 10" id="KW-0963">Cytoplasm</keyword>
<dbReference type="PANTHER" id="PTHR23245">
    <property type="entry name" value="TRNA METHYLTRANSFERASE"/>
    <property type="match status" value="1"/>
</dbReference>
<evidence type="ECO:0000256" key="6">
    <source>
        <dbReference type="ARBA" id="ARBA00022694"/>
    </source>
</evidence>
<proteinExistence type="inferred from homology"/>
<comment type="catalytic activity">
    <reaction evidence="9 10">
        <text>guanosine(37) in tRNA + S-adenosyl-L-methionine = N(1)-methylguanosine(37) in tRNA + S-adenosyl-L-homocysteine + H(+)</text>
        <dbReference type="Rhea" id="RHEA:36899"/>
        <dbReference type="Rhea" id="RHEA-COMP:10145"/>
        <dbReference type="Rhea" id="RHEA-COMP:10147"/>
        <dbReference type="ChEBI" id="CHEBI:15378"/>
        <dbReference type="ChEBI" id="CHEBI:57856"/>
        <dbReference type="ChEBI" id="CHEBI:59789"/>
        <dbReference type="ChEBI" id="CHEBI:73542"/>
        <dbReference type="ChEBI" id="CHEBI:74269"/>
        <dbReference type="EC" id="2.1.1.228"/>
    </reaction>
</comment>
<dbReference type="Pfam" id="PF25133">
    <property type="entry name" value="TYW2_N_2"/>
    <property type="match status" value="1"/>
</dbReference>
<feature type="domain" description="SAM-dependent methyltransferase TRM5/TYW2-type" evidence="11">
    <location>
        <begin position="162"/>
        <end position="490"/>
    </location>
</feature>
<dbReference type="AlphaFoldDB" id="A0AAN6WFS4"/>
<reference evidence="12" key="2">
    <citation type="submission" date="2023-05" db="EMBL/GenBank/DDBJ databases">
        <authorList>
            <consortium name="Lawrence Berkeley National Laboratory"/>
            <person name="Steindorff A."/>
            <person name="Hensen N."/>
            <person name="Bonometti L."/>
            <person name="Westerberg I."/>
            <person name="Brannstrom I.O."/>
            <person name="Guillou S."/>
            <person name="Cros-Aarteil S."/>
            <person name="Calhoun S."/>
            <person name="Haridas S."/>
            <person name="Kuo A."/>
            <person name="Mondo S."/>
            <person name="Pangilinan J."/>
            <person name="Riley R."/>
            <person name="Labutti K."/>
            <person name="Andreopoulos B."/>
            <person name="Lipzen A."/>
            <person name="Chen C."/>
            <person name="Yanf M."/>
            <person name="Daum C."/>
            <person name="Ng V."/>
            <person name="Clum A."/>
            <person name="Ohm R."/>
            <person name="Martin F."/>
            <person name="Silar P."/>
            <person name="Natvig D."/>
            <person name="Lalanne C."/>
            <person name="Gautier V."/>
            <person name="Ament-Velasquez S.L."/>
            <person name="Kruys A."/>
            <person name="Hutchinson M.I."/>
            <person name="Powell A.J."/>
            <person name="Barry K."/>
            <person name="Miller A.N."/>
            <person name="Grigoriev I.V."/>
            <person name="Debuchy R."/>
            <person name="Gladieux P."/>
            <person name="Thoren M.H."/>
            <person name="Johannesson H."/>
        </authorList>
    </citation>
    <scope>NUCLEOTIDE SEQUENCE</scope>
    <source>
        <strain evidence="12">CBS 892.96</strain>
    </source>
</reference>
<dbReference type="Gene3D" id="3.30.300.110">
    <property type="entry name" value="Met-10+ protein-like domains"/>
    <property type="match status" value="1"/>
</dbReference>
<evidence type="ECO:0000256" key="9">
    <source>
        <dbReference type="ARBA" id="ARBA00047783"/>
    </source>
</evidence>
<dbReference type="SUPFAM" id="SSF53335">
    <property type="entry name" value="S-adenosyl-L-methionine-dependent methyltransferases"/>
    <property type="match status" value="1"/>
</dbReference>
<feature type="binding site" evidence="10">
    <location>
        <position position="388"/>
    </location>
    <ligand>
        <name>S-adenosyl-L-methionine</name>
        <dbReference type="ChEBI" id="CHEBI:59789"/>
    </ligand>
</feature>
<evidence type="ECO:0000256" key="7">
    <source>
        <dbReference type="ARBA" id="ARBA00023128"/>
    </source>
</evidence>
<feature type="binding site" evidence="10">
    <location>
        <begin position="319"/>
        <end position="320"/>
    </location>
    <ligand>
        <name>S-adenosyl-L-methionine</name>
        <dbReference type="ChEBI" id="CHEBI:59789"/>
    </ligand>
</feature>
<dbReference type="InterPro" id="IPR030382">
    <property type="entry name" value="MeTrfase_TRM5/TYW2"/>
</dbReference>
<evidence type="ECO:0000256" key="3">
    <source>
        <dbReference type="ARBA" id="ARBA00022603"/>
    </source>
</evidence>
<keyword evidence="8 10" id="KW-0539">Nucleus</keyword>
<reference evidence="12" key="1">
    <citation type="journal article" date="2023" name="Mol. Phylogenet. Evol.">
        <title>Genome-scale phylogeny and comparative genomics of the fungal order Sordariales.</title>
        <authorList>
            <person name="Hensen N."/>
            <person name="Bonometti L."/>
            <person name="Westerberg I."/>
            <person name="Brannstrom I.O."/>
            <person name="Guillou S."/>
            <person name="Cros-Aarteil S."/>
            <person name="Calhoun S."/>
            <person name="Haridas S."/>
            <person name="Kuo A."/>
            <person name="Mondo S."/>
            <person name="Pangilinan J."/>
            <person name="Riley R."/>
            <person name="LaButti K."/>
            <person name="Andreopoulos B."/>
            <person name="Lipzen A."/>
            <person name="Chen C."/>
            <person name="Yan M."/>
            <person name="Daum C."/>
            <person name="Ng V."/>
            <person name="Clum A."/>
            <person name="Steindorff A."/>
            <person name="Ohm R.A."/>
            <person name="Martin F."/>
            <person name="Silar P."/>
            <person name="Natvig D.O."/>
            <person name="Lalanne C."/>
            <person name="Gautier V."/>
            <person name="Ament-Velasquez S.L."/>
            <person name="Kruys A."/>
            <person name="Hutchinson M.I."/>
            <person name="Powell A.J."/>
            <person name="Barry K."/>
            <person name="Miller A.N."/>
            <person name="Grigoriev I.V."/>
            <person name="Debuchy R."/>
            <person name="Gladieux P."/>
            <person name="Hiltunen Thoren M."/>
            <person name="Johannesson H."/>
        </authorList>
    </citation>
    <scope>NUCLEOTIDE SEQUENCE</scope>
    <source>
        <strain evidence="12">CBS 892.96</strain>
    </source>
</reference>
<evidence type="ECO:0000256" key="1">
    <source>
        <dbReference type="ARBA" id="ARBA00009775"/>
    </source>
</evidence>
<dbReference type="Pfam" id="PF02475">
    <property type="entry name" value="TRM5-TYW2_MTfase"/>
    <property type="match status" value="1"/>
</dbReference>
<name>A0AAN6WFS4_9PEZI</name>
<dbReference type="InterPro" id="IPR025792">
    <property type="entry name" value="tRNA_Gua_MeTrfase_euk"/>
</dbReference>
<organism evidence="12 13">
    <name type="scientific">Triangularia setosa</name>
    <dbReference type="NCBI Taxonomy" id="2587417"/>
    <lineage>
        <taxon>Eukaryota</taxon>
        <taxon>Fungi</taxon>
        <taxon>Dikarya</taxon>
        <taxon>Ascomycota</taxon>
        <taxon>Pezizomycotina</taxon>
        <taxon>Sordariomycetes</taxon>
        <taxon>Sordariomycetidae</taxon>
        <taxon>Sordariales</taxon>
        <taxon>Podosporaceae</taxon>
        <taxon>Triangularia</taxon>
    </lineage>
</organism>
<evidence type="ECO:0000259" key="11">
    <source>
        <dbReference type="PROSITE" id="PS51684"/>
    </source>
</evidence>
<comment type="subunit">
    <text evidence="10">Monomer.</text>
</comment>
<dbReference type="Gene3D" id="3.40.50.150">
    <property type="entry name" value="Vaccinia Virus protein VP39"/>
    <property type="match status" value="1"/>
</dbReference>
<dbReference type="EC" id="2.1.1.228" evidence="10"/>
<dbReference type="GO" id="GO:0005759">
    <property type="term" value="C:mitochondrial matrix"/>
    <property type="evidence" value="ECO:0007669"/>
    <property type="project" value="UniProtKB-SubCell"/>
</dbReference>
<dbReference type="InterPro" id="IPR029063">
    <property type="entry name" value="SAM-dependent_MTases_sf"/>
</dbReference>
<dbReference type="GO" id="GO:0002939">
    <property type="term" value="P:tRNA N1-guanine methylation"/>
    <property type="evidence" value="ECO:0007669"/>
    <property type="project" value="TreeGrafter"/>
</dbReference>
<comment type="function">
    <text evidence="10">Specifically methylates the N1 position of guanosine-37 in various cytoplasmic and mitochondrial tRNAs. Methylation is not dependent on the nature of the nucleoside 5' of the target nucleoside. This is the first step in the biosynthesis of wybutosine (yW), a modified base adjacent to the anticodon of tRNAs and required for accurate decoding.</text>
</comment>
<feature type="binding site" evidence="10">
    <location>
        <position position="253"/>
    </location>
    <ligand>
        <name>S-adenosyl-L-methionine</name>
        <dbReference type="ChEBI" id="CHEBI:59789"/>
    </ligand>
</feature>
<keyword evidence="5 10" id="KW-0949">S-adenosyl-L-methionine</keyword>
<dbReference type="PROSITE" id="PS51684">
    <property type="entry name" value="SAM_MT_TRM5_TYW2"/>
    <property type="match status" value="1"/>
</dbReference>
<accession>A0AAN6WFS4</accession>
<dbReference type="GO" id="GO:0070901">
    <property type="term" value="P:mitochondrial tRNA methylation"/>
    <property type="evidence" value="ECO:0007669"/>
    <property type="project" value="TreeGrafter"/>
</dbReference>
<dbReference type="InterPro" id="IPR056743">
    <property type="entry name" value="TRM5-TYW2-like_MTfase"/>
</dbReference>
<keyword evidence="13" id="KW-1185">Reference proteome</keyword>
<protein>
    <recommendedName>
        <fullName evidence="10">tRNA (guanine(37)-N1)-methyltransferase</fullName>
        <ecNumber evidence="10">2.1.1.228</ecNumber>
    </recommendedName>
    <alternativeName>
        <fullName evidence="10">M1G-methyltransferase</fullName>
    </alternativeName>
    <alternativeName>
        <fullName evidence="10">tRNA [GM37] methyltransferase</fullName>
    </alternativeName>
    <alternativeName>
        <fullName evidence="10">tRNA methyltransferase 5</fullName>
    </alternativeName>
</protein>
<evidence type="ECO:0000256" key="8">
    <source>
        <dbReference type="ARBA" id="ARBA00023242"/>
    </source>
</evidence>
<dbReference type="HAMAP" id="MF_03152">
    <property type="entry name" value="TRM5"/>
    <property type="match status" value="1"/>
</dbReference>
<evidence type="ECO:0000313" key="12">
    <source>
        <dbReference type="EMBL" id="KAK4180376.1"/>
    </source>
</evidence>
<keyword evidence="4 10" id="KW-0808">Transferase</keyword>
<dbReference type="GO" id="GO:0052906">
    <property type="term" value="F:tRNA (guanine(37)-N1)-methyltransferase activity"/>
    <property type="evidence" value="ECO:0007669"/>
    <property type="project" value="UniProtKB-UniRule"/>
</dbReference>
<comment type="caution">
    <text evidence="10">Lacks conserved residue(s) required for the propagation of feature annotation.</text>
</comment>
<dbReference type="EMBL" id="MU866099">
    <property type="protein sequence ID" value="KAK4180376.1"/>
    <property type="molecule type" value="Genomic_DNA"/>
</dbReference>
<comment type="similarity">
    <text evidence="1">Belongs to the class I-like SAM-binding methyltransferase superfamily. TRM5/TYW2 family.</text>
</comment>
<keyword evidence="3 10" id="KW-0489">Methyltransferase</keyword>
<evidence type="ECO:0000313" key="13">
    <source>
        <dbReference type="Proteomes" id="UP001302321"/>
    </source>
</evidence>